<evidence type="ECO:0000313" key="24">
    <source>
        <dbReference type="Proteomes" id="UP001239445"/>
    </source>
</evidence>
<reference evidence="23" key="1">
    <citation type="submission" date="2023-06" db="EMBL/GenBank/DDBJ databases">
        <title>Genome-scale phylogeny and comparative genomics of the fungal order Sordariales.</title>
        <authorList>
            <consortium name="Lawrence Berkeley National Laboratory"/>
            <person name="Hensen N."/>
            <person name="Bonometti L."/>
            <person name="Westerberg I."/>
            <person name="Brannstrom I.O."/>
            <person name="Guillou S."/>
            <person name="Cros-Aarteil S."/>
            <person name="Calhoun S."/>
            <person name="Haridas S."/>
            <person name="Kuo A."/>
            <person name="Mondo S."/>
            <person name="Pangilinan J."/>
            <person name="Riley R."/>
            <person name="Labutti K."/>
            <person name="Andreopoulos B."/>
            <person name="Lipzen A."/>
            <person name="Chen C."/>
            <person name="Yanf M."/>
            <person name="Daum C."/>
            <person name="Ng V."/>
            <person name="Clum A."/>
            <person name="Steindorff A."/>
            <person name="Ohm R."/>
            <person name="Martin F."/>
            <person name="Silar P."/>
            <person name="Natvig D."/>
            <person name="Lalanne C."/>
            <person name="Gautier V."/>
            <person name="Ament-Velasquez S.L."/>
            <person name="Kruys A."/>
            <person name="Hutchinson M.I."/>
            <person name="Powell A.J."/>
            <person name="Barry K."/>
            <person name="Miller A.N."/>
            <person name="Grigoriev I.V."/>
            <person name="Debuchy R."/>
            <person name="Gladieux P."/>
            <person name="Thoren M.H."/>
            <person name="Johannesson H."/>
        </authorList>
    </citation>
    <scope>NUCLEOTIDE SEQUENCE</scope>
    <source>
        <strain evidence="23">PSN4</strain>
    </source>
</reference>
<dbReference type="FunFam" id="1.10.1070.11:FF:000031">
    <property type="entry name" value="Phosphatidyl inositol 3-kinase"/>
    <property type="match status" value="1"/>
</dbReference>
<keyword evidence="12" id="KW-0156">Chromatin regulator</keyword>
<dbReference type="Proteomes" id="UP001239445">
    <property type="component" value="Unassembled WGS sequence"/>
</dbReference>
<dbReference type="Pfam" id="PF02260">
    <property type="entry name" value="FATC"/>
    <property type="match status" value="1"/>
</dbReference>
<evidence type="ECO:0000256" key="10">
    <source>
        <dbReference type="ARBA" id="ARBA00022777"/>
    </source>
</evidence>
<dbReference type="InterPro" id="IPR003151">
    <property type="entry name" value="PIK-rel_kinase_FAT"/>
</dbReference>
<dbReference type="Gene3D" id="1.10.1070.11">
    <property type="entry name" value="Phosphatidylinositol 3-/4-kinase, catalytic domain"/>
    <property type="match status" value="1"/>
</dbReference>
<keyword evidence="24" id="KW-1185">Reference proteome</keyword>
<dbReference type="InterPro" id="IPR058681">
    <property type="entry name" value="HEAT_MEC1_N"/>
</dbReference>
<dbReference type="Pfam" id="PF25385">
    <property type="entry name" value="HEAT_MEC1_N"/>
    <property type="match status" value="1"/>
</dbReference>
<dbReference type="SUPFAM" id="SSF48371">
    <property type="entry name" value="ARM repeat"/>
    <property type="match status" value="1"/>
</dbReference>
<keyword evidence="9" id="KW-0227">DNA damage</keyword>
<dbReference type="SMART" id="SM01343">
    <property type="entry name" value="FATC"/>
    <property type="match status" value="1"/>
</dbReference>
<evidence type="ECO:0000256" key="6">
    <source>
        <dbReference type="ARBA" id="ARBA00022527"/>
    </source>
</evidence>
<dbReference type="GO" id="GO:0005694">
    <property type="term" value="C:chromosome"/>
    <property type="evidence" value="ECO:0007669"/>
    <property type="project" value="TreeGrafter"/>
</dbReference>
<dbReference type="InterPro" id="IPR014009">
    <property type="entry name" value="PIK_FAT"/>
</dbReference>
<proteinExistence type="inferred from homology"/>
<evidence type="ECO:0000256" key="15">
    <source>
        <dbReference type="ARBA" id="ARBA00023254"/>
    </source>
</evidence>
<evidence type="ECO:0000256" key="4">
    <source>
        <dbReference type="ARBA" id="ARBA00012513"/>
    </source>
</evidence>
<evidence type="ECO:0000256" key="13">
    <source>
        <dbReference type="ARBA" id="ARBA00023204"/>
    </source>
</evidence>
<dbReference type="Pfam" id="PF23593">
    <property type="entry name" value="HEAT_ATR"/>
    <property type="match status" value="1"/>
</dbReference>
<feature type="domain" description="FAT" evidence="21">
    <location>
        <begin position="1439"/>
        <end position="2003"/>
    </location>
</feature>
<keyword evidence="6" id="KW-0723">Serine/threonine-protein kinase</keyword>
<gene>
    <name evidence="23" type="ORF">QBC47DRAFT_438925</name>
</gene>
<dbReference type="SUPFAM" id="SSF56112">
    <property type="entry name" value="Protein kinase-like (PK-like)"/>
    <property type="match status" value="1"/>
</dbReference>
<dbReference type="InterPro" id="IPR000403">
    <property type="entry name" value="PI3/4_kinase_cat_dom"/>
</dbReference>
<dbReference type="PROSITE" id="PS51190">
    <property type="entry name" value="FATC"/>
    <property type="match status" value="1"/>
</dbReference>
<dbReference type="GO" id="GO:0004674">
    <property type="term" value="F:protein serine/threonine kinase activity"/>
    <property type="evidence" value="ECO:0007669"/>
    <property type="project" value="UniProtKB-KW"/>
</dbReference>
<keyword evidence="14" id="KW-0539">Nucleus</keyword>
<evidence type="ECO:0000256" key="19">
    <source>
        <dbReference type="ARBA" id="ARBA00033001"/>
    </source>
</evidence>
<dbReference type="Pfam" id="PF25030">
    <property type="entry name" value="M-HEAT_ATR"/>
    <property type="match status" value="1"/>
</dbReference>
<dbReference type="EC" id="2.7.11.1" evidence="4"/>
<evidence type="ECO:0000256" key="2">
    <source>
        <dbReference type="ARBA" id="ARBA00010769"/>
    </source>
</evidence>
<dbReference type="InterPro" id="IPR003152">
    <property type="entry name" value="FATC_dom"/>
</dbReference>
<accession>A0AAJ0B4G9</accession>
<dbReference type="Pfam" id="PF02259">
    <property type="entry name" value="FAT"/>
    <property type="match status" value="1"/>
</dbReference>
<comment type="subcellular location">
    <subcellularLocation>
        <location evidence="1">Nucleus</location>
    </subcellularLocation>
</comment>
<keyword evidence="7" id="KW-0808">Transferase</keyword>
<dbReference type="GO" id="GO:0000077">
    <property type="term" value="P:DNA damage checkpoint signaling"/>
    <property type="evidence" value="ECO:0007669"/>
    <property type="project" value="TreeGrafter"/>
</dbReference>
<evidence type="ECO:0000259" key="22">
    <source>
        <dbReference type="PROSITE" id="PS51190"/>
    </source>
</evidence>
<evidence type="ECO:0000256" key="12">
    <source>
        <dbReference type="ARBA" id="ARBA00022853"/>
    </source>
</evidence>
<dbReference type="GO" id="GO:0006281">
    <property type="term" value="P:DNA repair"/>
    <property type="evidence" value="ECO:0007669"/>
    <property type="project" value="UniProtKB-KW"/>
</dbReference>
<evidence type="ECO:0000256" key="17">
    <source>
        <dbReference type="ARBA" id="ARBA00029679"/>
    </source>
</evidence>
<evidence type="ECO:0000256" key="16">
    <source>
        <dbReference type="ARBA" id="ARBA00025079"/>
    </source>
</evidence>
<dbReference type="GO" id="GO:0005524">
    <property type="term" value="F:ATP binding"/>
    <property type="evidence" value="ECO:0007669"/>
    <property type="project" value="UniProtKB-KW"/>
</dbReference>
<dbReference type="CDD" id="cd00892">
    <property type="entry name" value="PIKKc_ATR"/>
    <property type="match status" value="1"/>
</dbReference>
<evidence type="ECO:0000256" key="3">
    <source>
        <dbReference type="ARBA" id="ARBA00011370"/>
    </source>
</evidence>
<dbReference type="GO" id="GO:0000723">
    <property type="term" value="P:telomere maintenance"/>
    <property type="evidence" value="ECO:0007669"/>
    <property type="project" value="TreeGrafter"/>
</dbReference>
<organism evidence="23 24">
    <name type="scientific">Echria macrotheca</name>
    <dbReference type="NCBI Taxonomy" id="438768"/>
    <lineage>
        <taxon>Eukaryota</taxon>
        <taxon>Fungi</taxon>
        <taxon>Dikarya</taxon>
        <taxon>Ascomycota</taxon>
        <taxon>Pezizomycotina</taxon>
        <taxon>Sordariomycetes</taxon>
        <taxon>Sordariomycetidae</taxon>
        <taxon>Sordariales</taxon>
        <taxon>Schizotheciaceae</taxon>
        <taxon>Echria</taxon>
    </lineage>
</organism>
<name>A0AAJ0B4G9_9PEZI</name>
<dbReference type="InterPro" id="IPR050517">
    <property type="entry name" value="DDR_Repair_Kinase"/>
</dbReference>
<dbReference type="Gene3D" id="1.25.10.10">
    <property type="entry name" value="Leucine-rich Repeat Variant"/>
    <property type="match status" value="1"/>
</dbReference>
<protein>
    <recommendedName>
        <fullName evidence="5">Serine/threonine-protein kinase MEC1</fullName>
        <ecNumber evidence="4">2.7.11.1</ecNumber>
    </recommendedName>
    <alternativeName>
        <fullName evidence="19">ATR homolog</fullName>
    </alternativeName>
    <alternativeName>
        <fullName evidence="18">DNA-damage checkpoint kinase MEC1</fullName>
    </alternativeName>
    <alternativeName>
        <fullName evidence="17">Mitosis entry checkpoint protein 1</fullName>
    </alternativeName>
</protein>
<comment type="subunit">
    <text evidence="3">Associates with DNA double-strand breaks.</text>
</comment>
<keyword evidence="13" id="KW-0234">DNA repair</keyword>
<comment type="caution">
    <text evidence="23">The sequence shown here is derived from an EMBL/GenBank/DDBJ whole genome shotgun (WGS) entry which is preliminary data.</text>
</comment>
<evidence type="ECO:0000256" key="18">
    <source>
        <dbReference type="ARBA" id="ARBA00030459"/>
    </source>
</evidence>
<sequence>MAPDPYGKPARPAPAGFANANANAAAHDPPPSTLAAQLVGDISTSAASLRPGDVVELEQLSATIEHVNQHPELLKTEEDRVYHNHTLIYVCGGVYLDSLKWQDPFADLNTLRGSALRAIRFLDVAIRETPAVLKFKTDGAMFLLRGKEPLWLWMLPKVLKMLGHRNCLALSPAIESLFQQILLLAAQNSSLWDLSADLTRFLQANLAATIKELRSIAPTADDSPVNIQLPVESFFAHFPGVGPSRCSYTLETFDQGVRHASGLLAIMKNAILAGFSESTQIAMIYRRYAAWLSDIIQPLVALQVSWPPYLDLGLTSTVQAAMELAIRQSVSEGPECVVYQKANTALVLALIELAEQPQHIFGEDPANPELQRIVAESLIHLAGASLVHRPLFVLIGSRLHTRLRAVAVDDLGTPGTEVKLATQVLHTVIEQPNSGPVALEKGLTAEYFETESLRRQIKNLETIWHKKLGDGPGDEPGAKRRKIDEQVSPAHWIIEKLKGLIPHEQQPRKNLDGMEDTFSHAFSQMDEDKQCQMLDYLSRIACATSGTLRFRRKGPDALVQFQCSFCSASDNSTQPPCLEPAAMESASKIFVKIIESQSFQRSRRSRVFGMVTLRRLVKHNSDPSFFDFETSVPGQWCLDSLKSSVRELRIAAGRTFGTYFSGRLNKWYDKSVIRRKQKNALEYLKTLSDRDLPHLHEACILAWGQVGRVISDDELGLVLLGLIEFLGNSNTIVSAWAYNELLNVADARGLPPKRLFQPFWSSLAFSVVKDLVSKPQTASKVAELLQLTNGVPELLRVLQGYALPWLVLKKKRDVIQKIADARVGDDDKDCAAPCIDYRHIYSILALLLVQDVPDITSFAMELLRHVSKRFEKTELVELLRTDPTIMALELFKLAADGDEERSVRVKAALSTMANLLAGSKQKKVKIGAFLQQHALGLVSKLGESITDSAGSYIPAQERRRCLRAMEEMIRVCRSYISISRPQISACLMTALVSDDLRTATISCWEAMITCMDDEDVEALVEATFFIIGHYWDILEPEAQDKCRNMIRGLFEKHKTILKKYAERLPGLDHVEELKGFNDEVLALRPKQDSRAVFGVFAERLNHENPGVVQKALMELVTFLKTDQDYLQISAISEQPDSVVLRLTRSLLDCASKHSGWYPEISTLCAESIGYIGCLDSNRMETTREEQQFVLLHNFEEADETTNFVIYMLENVIVKAFLSTTDVKFQGFLSFAMQELLDRTDLKYAVQHDGQHDSEAVYRKWLSMKESTRVTLTPFLSSRFSLVPLAQRPATYPIFCSGKRKSYASWIRAFVLDLLYNPQNVFSGILFQPLCRLVKVHDLVVAEALLPYVVLHVVVGQENTSEFRDKIKNELAEILAYQPPETASYAEKEEMKLHYEAVFRILDYCMRWMYARKSLPGMTPQHKQWVQWVGELITGLDPEMIAQRAIDCKEYARALFFLEPHIGTQSSDESQSDRLLQTIQDIYTHIDDPDGLEGISAKLQSVSMDQQALNHRKAGRWTAAQTWYEVRLAESPEDTDIQLDLLTCLKESGQHDVLLNYVEGMKRTLNSVNRIVPFAVEASWATSRWKTLEKYLRLYTAGDISDVFDLGVGQALLSLKEGDHYKFKEHVRMLRDKVAGSMSSATTASLRACHDLMLRCHVLCDLEIIVEGSVGPGDRQPVLAALERRLEVLGAYVSDKQYLLGIRRAAMELMRPKYDNQNISSLWLSTARLARKSGSMHQSFNAVLHAQQLGDASAVIENARLLYKDGHHRKAIQVLQLAIDTKSFIHEDLTSAPPTSSRSAETQKNLLTARAHLLLAKWLDSTGQTHASALRSKYQQAAKTHPQWEKGHYYLGRHYKKVLESEKALKPDETTDHHLSGETAKLVIENYLRSLNFGTKYLYQTLPRILTLWLELGAQVDTPPEGKVSLSRELHDRRKKILQDLHRHFQKHLPKMPAFIFYTALPQIVARIAHPNLDVFRVLEQMIVKVVEAYPRQALWSLFSFMTTRANSDRRNRGLQILQTVRGIGKKAEGVGYDLRTLLRAGEKLAEQLLLACNNGDFQSNRTTTASLTKDLNFNHRCTPCPLVVPIETCLSATLPTLTDNVRRHKAFSRDVISIECFLEQVLVLGSLAKPRKLTARGSDGKLYGLLIKPKDDLRTDQRLMEFNGLINRSLKRDAESSRRQLYIKTYAVTPLNEECGIIEWVDGLKTLRDILLAIYKGKGIAPNYHQIAALMKQAAASEASIKIFTDTILGMFPAVLPEWFISQFPNPSAWFAARLRYTRSCAVMSMVGTILGLGDRHGENVLLEEGNGGVFHVDFNCLFDKGLTFAQPERVPFRLTHNMVSAMGIYGTEGPFRHCSELTLKVCRQQEETLMTILEAFIHDPTLDLQRSKKKNEVIKLNPTSVVESIRRKVRGLLPDESIPLGVEGQVEELIKQAVDPYNLARMYIGWCPFL</sequence>
<dbReference type="PANTHER" id="PTHR11139">
    <property type="entry name" value="ATAXIA TELANGIECTASIA MUTATED ATM -RELATED"/>
    <property type="match status" value="1"/>
</dbReference>
<dbReference type="Pfam" id="PF00454">
    <property type="entry name" value="PI3_PI4_kinase"/>
    <property type="match status" value="1"/>
</dbReference>
<keyword evidence="10 23" id="KW-0418">Kinase</keyword>
<dbReference type="InterPro" id="IPR011990">
    <property type="entry name" value="TPR-like_helical_dom_sf"/>
</dbReference>
<dbReference type="InterPro" id="IPR057564">
    <property type="entry name" value="HEAT_ATR"/>
</dbReference>
<dbReference type="PROSITE" id="PS50290">
    <property type="entry name" value="PI3_4_KINASE_3"/>
    <property type="match status" value="1"/>
</dbReference>
<dbReference type="InterPro" id="IPR011009">
    <property type="entry name" value="Kinase-like_dom_sf"/>
</dbReference>
<dbReference type="InterPro" id="IPR011989">
    <property type="entry name" value="ARM-like"/>
</dbReference>
<dbReference type="GO" id="GO:0005634">
    <property type="term" value="C:nucleus"/>
    <property type="evidence" value="ECO:0007669"/>
    <property type="project" value="UniProtKB-SubCell"/>
</dbReference>
<dbReference type="Gene3D" id="3.30.1010.10">
    <property type="entry name" value="Phosphatidylinositol 3-kinase Catalytic Subunit, Chain A, domain 4"/>
    <property type="match status" value="1"/>
</dbReference>
<dbReference type="PANTHER" id="PTHR11139:SF125">
    <property type="entry name" value="SERINE_THREONINE-PROTEIN KINASE MEC1"/>
    <property type="match status" value="1"/>
</dbReference>
<evidence type="ECO:0000259" key="20">
    <source>
        <dbReference type="PROSITE" id="PS50290"/>
    </source>
</evidence>
<dbReference type="SUPFAM" id="SSF48452">
    <property type="entry name" value="TPR-like"/>
    <property type="match status" value="1"/>
</dbReference>
<dbReference type="Gene3D" id="1.25.40.10">
    <property type="entry name" value="Tetratricopeptide repeat domain"/>
    <property type="match status" value="1"/>
</dbReference>
<dbReference type="PROSITE" id="PS51189">
    <property type="entry name" value="FAT"/>
    <property type="match status" value="1"/>
</dbReference>
<feature type="domain" description="PI3K/PI4K catalytic" evidence="20">
    <location>
        <begin position="2117"/>
        <end position="2435"/>
    </location>
</feature>
<keyword evidence="8" id="KW-0547">Nucleotide-binding</keyword>
<evidence type="ECO:0000259" key="21">
    <source>
        <dbReference type="PROSITE" id="PS51189"/>
    </source>
</evidence>
<comment type="function">
    <text evidence="16">Serine/threonine protein kinase which activates checkpoint signaling upon genotoxic stresses such as ionizing radiation (IR), ultraviolet light (UV), or DNA replication stalling, thereby acting as a DNA damage sensor. Recognizes the substrate consensus sequence [ST]-Q. Phosphorylates histone H2A to form H2AS128ph (gamma-H2A) at sites of DNA damage, involved in the regulation of DNA damage response mechanism. Required for the control of telomere length and genome stability.</text>
</comment>
<evidence type="ECO:0000256" key="1">
    <source>
        <dbReference type="ARBA" id="ARBA00004123"/>
    </source>
</evidence>
<dbReference type="InterPro" id="IPR056802">
    <property type="entry name" value="ATR-like_M-HEAT"/>
</dbReference>
<dbReference type="SMART" id="SM00146">
    <property type="entry name" value="PI3Kc"/>
    <property type="match status" value="1"/>
</dbReference>
<feature type="domain" description="FATC" evidence="22">
    <location>
        <begin position="2419"/>
        <end position="2451"/>
    </location>
</feature>
<dbReference type="InterPro" id="IPR012993">
    <property type="entry name" value="UME"/>
</dbReference>
<dbReference type="SMART" id="SM00802">
    <property type="entry name" value="UME"/>
    <property type="match status" value="1"/>
</dbReference>
<evidence type="ECO:0000256" key="9">
    <source>
        <dbReference type="ARBA" id="ARBA00022763"/>
    </source>
</evidence>
<dbReference type="InterPro" id="IPR016024">
    <property type="entry name" value="ARM-type_fold"/>
</dbReference>
<dbReference type="EMBL" id="MU839848">
    <property type="protein sequence ID" value="KAK1750228.1"/>
    <property type="molecule type" value="Genomic_DNA"/>
</dbReference>
<dbReference type="InterPro" id="IPR036940">
    <property type="entry name" value="PI3/4_kinase_cat_sf"/>
</dbReference>
<keyword evidence="11" id="KW-0067">ATP-binding</keyword>
<evidence type="ECO:0000256" key="11">
    <source>
        <dbReference type="ARBA" id="ARBA00022840"/>
    </source>
</evidence>
<evidence type="ECO:0000256" key="8">
    <source>
        <dbReference type="ARBA" id="ARBA00022741"/>
    </source>
</evidence>
<evidence type="ECO:0000313" key="23">
    <source>
        <dbReference type="EMBL" id="KAK1750228.1"/>
    </source>
</evidence>
<evidence type="ECO:0000256" key="5">
    <source>
        <dbReference type="ARBA" id="ARBA00021345"/>
    </source>
</evidence>
<evidence type="ECO:0000256" key="7">
    <source>
        <dbReference type="ARBA" id="ARBA00022679"/>
    </source>
</evidence>
<evidence type="ECO:0000256" key="14">
    <source>
        <dbReference type="ARBA" id="ARBA00023242"/>
    </source>
</evidence>
<comment type="similarity">
    <text evidence="2">Belongs to the PI3/PI4-kinase family. ATM subfamily.</text>
</comment>
<dbReference type="Pfam" id="PF08064">
    <property type="entry name" value="UME"/>
    <property type="match status" value="1"/>
</dbReference>
<keyword evidence="15" id="KW-0469">Meiosis</keyword>